<dbReference type="PANTHER" id="PTHR21599">
    <property type="entry name" value="GLYCERATE KINASE"/>
    <property type="match status" value="1"/>
</dbReference>
<dbReference type="PANTHER" id="PTHR21599:SF0">
    <property type="entry name" value="GLYCERATE KINASE"/>
    <property type="match status" value="1"/>
</dbReference>
<sequence length="393" mass="40340">MALNILIAPDAFKESLSAAQVADTVRLGLSAQLGDAKIVQRPLADGGEGTCEILTQALGGELRQFRVTGPDGEPVTAILGWVPARRTAIIEMAQASGLMLIPPERRNPLSTSTYGFGELIKEALALGARQLILTLGGSATNDGGAGMLAALGLSMLDSRGQRLTPRGGNLADIEVLCNDSLDTRLQDCQIQVACDVENPLLGPTGAVAVFAPQKGADAKALIQLEAGLSHWANLVEQLTGNAFRQAPGAGAAGGTGFAAMALLRAQMTPGAQLVASTLGLEQAVMAADVVITGEGCLDGQTLNGKAPFEVLRLAKRHQKIVIGLAGRLGAGHQALLDAGFTALIGTVAADYPKAQALAGAEQNLLAAAQWLGRALQQGKPLLGSYPQPGVAYP</sequence>
<dbReference type="Gene3D" id="3.40.50.10350">
    <property type="entry name" value="Glycerate kinase, domain 1"/>
    <property type="match status" value="1"/>
</dbReference>
<comment type="similarity">
    <text evidence="1 4">Belongs to the glycerate kinase type-1 family.</text>
</comment>
<proteinExistence type="inferred from homology"/>
<dbReference type="GO" id="GO:0016301">
    <property type="term" value="F:kinase activity"/>
    <property type="evidence" value="ECO:0007669"/>
    <property type="project" value="UniProtKB-KW"/>
</dbReference>
<dbReference type="InterPro" id="IPR018193">
    <property type="entry name" value="Glyc_kinase_flavodox-like_fold"/>
</dbReference>
<evidence type="ECO:0000256" key="2">
    <source>
        <dbReference type="ARBA" id="ARBA00022679"/>
    </source>
</evidence>
<dbReference type="EMBL" id="CP069213">
    <property type="protein sequence ID" value="QRH02937.1"/>
    <property type="molecule type" value="Genomic_DNA"/>
</dbReference>
<keyword evidence="6" id="KW-1185">Reference proteome</keyword>
<keyword evidence="2 4" id="KW-0808">Transferase</keyword>
<evidence type="ECO:0000313" key="5">
    <source>
        <dbReference type="EMBL" id="QRH02937.1"/>
    </source>
</evidence>
<dbReference type="NCBIfam" id="TIGR00045">
    <property type="entry name" value="glycerate kinase"/>
    <property type="match status" value="1"/>
</dbReference>
<dbReference type="RefSeq" id="WP_203326517.1">
    <property type="nucleotide sequence ID" value="NZ_CP069213.1"/>
</dbReference>
<organism evidence="5 6">
    <name type="scientific">Shewanella litorisediminis</name>
    <dbReference type="NCBI Taxonomy" id="1173586"/>
    <lineage>
        <taxon>Bacteria</taxon>
        <taxon>Pseudomonadati</taxon>
        <taxon>Pseudomonadota</taxon>
        <taxon>Gammaproteobacteria</taxon>
        <taxon>Alteromonadales</taxon>
        <taxon>Shewanellaceae</taxon>
        <taxon>Shewanella</taxon>
    </lineage>
</organism>
<dbReference type="SUPFAM" id="SSF110738">
    <property type="entry name" value="Glycerate kinase I"/>
    <property type="match status" value="1"/>
</dbReference>
<dbReference type="InterPro" id="IPR004381">
    <property type="entry name" value="Glycerate_kinase"/>
</dbReference>
<protein>
    <submittedName>
        <fullName evidence="5">Glycerate kinase</fullName>
    </submittedName>
</protein>
<evidence type="ECO:0000256" key="4">
    <source>
        <dbReference type="PIRNR" id="PIRNR006078"/>
    </source>
</evidence>
<evidence type="ECO:0000256" key="3">
    <source>
        <dbReference type="ARBA" id="ARBA00022777"/>
    </source>
</evidence>
<evidence type="ECO:0000256" key="1">
    <source>
        <dbReference type="ARBA" id="ARBA00006284"/>
    </source>
</evidence>
<dbReference type="Pfam" id="PF02595">
    <property type="entry name" value="Gly_kinase"/>
    <property type="match status" value="1"/>
</dbReference>
<dbReference type="InterPro" id="IPR018197">
    <property type="entry name" value="Glycerate_kinase_RE-like"/>
</dbReference>
<evidence type="ECO:0000313" key="6">
    <source>
        <dbReference type="Proteomes" id="UP000596252"/>
    </source>
</evidence>
<accession>A0ABX7G6U7</accession>
<dbReference type="Proteomes" id="UP000596252">
    <property type="component" value="Chromosome"/>
</dbReference>
<dbReference type="PIRSF" id="PIRSF006078">
    <property type="entry name" value="GlxK"/>
    <property type="match status" value="1"/>
</dbReference>
<dbReference type="Gene3D" id="3.90.1510.10">
    <property type="entry name" value="Glycerate kinase, domain 2"/>
    <property type="match status" value="1"/>
</dbReference>
<reference evidence="5 6" key="1">
    <citation type="journal article" date="2012" name="Antonie Van Leeuwenhoek">
        <title>Shewanella litorisediminis sp. nov., a gammaproteobacterium isolated from a tidal flat sediment.</title>
        <authorList>
            <person name="Lee M.H."/>
            <person name="Yoon J.H."/>
        </authorList>
    </citation>
    <scope>NUCLEOTIDE SEQUENCE [LARGE SCALE GENOMIC DNA]</scope>
    <source>
        <strain evidence="5 6">SMK1-12</strain>
    </source>
</reference>
<dbReference type="InterPro" id="IPR036129">
    <property type="entry name" value="Glycerate_kinase_sf"/>
</dbReference>
<name>A0ABX7G6U7_9GAMM</name>
<keyword evidence="3 4" id="KW-0418">Kinase</keyword>
<gene>
    <name evidence="5" type="ORF">JQC75_05890</name>
</gene>